<gene>
    <name evidence="2" type="ORF">Hs30E_08400</name>
</gene>
<reference evidence="2 3" key="1">
    <citation type="submission" date="2020-02" db="EMBL/GenBank/DDBJ databases">
        <title>Draft genome sequence of Lactococcus sp. Hs30E4-3.</title>
        <authorList>
            <person name="Noda S."/>
            <person name="Yuki M."/>
            <person name="Ohkuma M."/>
        </authorList>
    </citation>
    <scope>NUCLEOTIDE SEQUENCE [LARGE SCALE GENOMIC DNA]</scope>
    <source>
        <strain evidence="2 3">Hs30E4-3</strain>
    </source>
</reference>
<protein>
    <recommendedName>
        <fullName evidence="4">Abortive infection protein-like C-terminal domain-containing protein</fullName>
    </recommendedName>
</protein>
<evidence type="ECO:0008006" key="4">
    <source>
        <dbReference type="Google" id="ProtNLM"/>
    </source>
</evidence>
<proteinExistence type="predicted"/>
<dbReference type="AlphaFoldDB" id="A0A6A0BA48"/>
<name>A0A6A0BA48_9LACT</name>
<sequence>MTKLSNVALNTVTDALLSCFPNFRDIDLIKHMSLFALENDFDLKHTRTKADVPIRTFIFDNLAEMDGKNQKLYLLETSKIIETTLGKYDSITFSEIIKRAIKTINSESERKVRKEVDRTLDIYPEVKSEWLKVYDKVNSGENRYALDSARLSLELLLKTIFNNEKSLENQQKNIGEALKQKSVSKEFITIITQNLRQYAELQNENAKHKAKSDDWEELEVETILNQTWLLMKYLITKLGRRE</sequence>
<evidence type="ECO:0000313" key="2">
    <source>
        <dbReference type="EMBL" id="GFH42289.1"/>
    </source>
</evidence>
<evidence type="ECO:0000256" key="1">
    <source>
        <dbReference type="SAM" id="Coils"/>
    </source>
</evidence>
<evidence type="ECO:0000313" key="3">
    <source>
        <dbReference type="Proteomes" id="UP000480303"/>
    </source>
</evidence>
<dbReference type="Proteomes" id="UP000480303">
    <property type="component" value="Unassembled WGS sequence"/>
</dbReference>
<comment type="caution">
    <text evidence="2">The sequence shown here is derived from an EMBL/GenBank/DDBJ whole genome shotgun (WGS) entry which is preliminary data.</text>
</comment>
<accession>A0A6A0BA48</accession>
<keyword evidence="3" id="KW-1185">Reference proteome</keyword>
<feature type="coiled-coil region" evidence="1">
    <location>
        <begin position="191"/>
        <end position="218"/>
    </location>
</feature>
<keyword evidence="1" id="KW-0175">Coiled coil</keyword>
<dbReference type="EMBL" id="BLLI01000018">
    <property type="protein sequence ID" value="GFH42289.1"/>
    <property type="molecule type" value="Genomic_DNA"/>
</dbReference>
<organism evidence="2 3">
    <name type="scientific">Pseudolactococcus hodotermopsidis</name>
    <dbReference type="NCBI Taxonomy" id="2709157"/>
    <lineage>
        <taxon>Bacteria</taxon>
        <taxon>Bacillati</taxon>
        <taxon>Bacillota</taxon>
        <taxon>Bacilli</taxon>
        <taxon>Lactobacillales</taxon>
        <taxon>Streptococcaceae</taxon>
        <taxon>Pseudolactococcus</taxon>
    </lineage>
</organism>
<dbReference type="RefSeq" id="WP_172208264.1">
    <property type="nucleotide sequence ID" value="NZ_BLLI01000018.1"/>
</dbReference>